<dbReference type="RefSeq" id="WP_379832215.1">
    <property type="nucleotide sequence ID" value="NZ_JBHUHU010000005.1"/>
</dbReference>
<name>A0ABW4Y298_9FLAO</name>
<dbReference type="Proteomes" id="UP001597342">
    <property type="component" value="Unassembled WGS sequence"/>
</dbReference>
<reference evidence="2" key="1">
    <citation type="journal article" date="2019" name="Int. J. Syst. Evol. Microbiol.">
        <title>The Global Catalogue of Microorganisms (GCM) 10K type strain sequencing project: providing services to taxonomists for standard genome sequencing and annotation.</title>
        <authorList>
            <consortium name="The Broad Institute Genomics Platform"/>
            <consortium name="The Broad Institute Genome Sequencing Center for Infectious Disease"/>
            <person name="Wu L."/>
            <person name="Ma J."/>
        </authorList>
    </citation>
    <scope>NUCLEOTIDE SEQUENCE [LARGE SCALE GENOMIC DNA]</scope>
    <source>
        <strain evidence="2">JCM 3389</strain>
    </source>
</reference>
<dbReference type="EMBL" id="JBHUHU010000005">
    <property type="protein sequence ID" value="MFD2101649.1"/>
    <property type="molecule type" value="Genomic_DNA"/>
</dbReference>
<gene>
    <name evidence="1" type="ORF">ACFSJE_17795</name>
</gene>
<accession>A0ABW4Y298</accession>
<sequence>MMKMYDLNKSVVLTFAISVFALSYLSAQGNIHSPGEGGVFTQDRLALMKTYAEEADLGNNPWMMDLYSDMRTKMGRLGEEVNIDLADIEGTIYLNETFQLGGLYQNGVVFKRIYMRYNAYNDEVELKIDPKSENTYAMIKNKEYSCSFGGDDFVYTDYVNEDHETVEGYLSPLVRGGEYVLYQKRVKTFKEGKAAKTSMERGFPHRFLDDTEYYVSVNGSVPKFIKSKKSEVLSVFSEEDQKKVKQFIRDKQIDLGDSLGLTNLFAYANTL</sequence>
<keyword evidence="2" id="KW-1185">Reference proteome</keyword>
<evidence type="ECO:0000313" key="2">
    <source>
        <dbReference type="Proteomes" id="UP001597342"/>
    </source>
</evidence>
<proteinExistence type="predicted"/>
<comment type="caution">
    <text evidence="1">The sequence shown here is derived from an EMBL/GenBank/DDBJ whole genome shotgun (WGS) entry which is preliminary data.</text>
</comment>
<evidence type="ECO:0000313" key="1">
    <source>
        <dbReference type="EMBL" id="MFD2101649.1"/>
    </source>
</evidence>
<protein>
    <submittedName>
        <fullName evidence="1">Uncharacterized protein</fullName>
    </submittedName>
</protein>
<organism evidence="1 2">
    <name type="scientific">Flagellimonas iocasae</name>
    <dbReference type="NCBI Taxonomy" id="2055905"/>
    <lineage>
        <taxon>Bacteria</taxon>
        <taxon>Pseudomonadati</taxon>
        <taxon>Bacteroidota</taxon>
        <taxon>Flavobacteriia</taxon>
        <taxon>Flavobacteriales</taxon>
        <taxon>Flavobacteriaceae</taxon>
        <taxon>Flagellimonas</taxon>
    </lineage>
</organism>